<dbReference type="InterPro" id="IPR014910">
    <property type="entry name" value="YdhR"/>
</dbReference>
<evidence type="ECO:0000313" key="2">
    <source>
        <dbReference type="Proteomes" id="UP000053176"/>
    </source>
</evidence>
<protein>
    <recommendedName>
        <fullName evidence="3">YdhR family protein</fullName>
    </recommendedName>
</protein>
<comment type="caution">
    <text evidence="1">The sequence shown here is derived from an EMBL/GenBank/DDBJ whole genome shotgun (WGS) entry which is preliminary data.</text>
</comment>
<dbReference type="EMBL" id="LPWA01000105">
    <property type="protein sequence ID" value="KUM26519.1"/>
    <property type="molecule type" value="Genomic_DNA"/>
</dbReference>
<dbReference type="InterPro" id="IPR011008">
    <property type="entry name" value="Dimeric_a/b-barrel"/>
</dbReference>
<gene>
    <name evidence="1" type="ORF">AU467_21610</name>
</gene>
<dbReference type="OrthoDB" id="2065010at2"/>
<reference evidence="1 2" key="1">
    <citation type="submission" date="2015-12" db="EMBL/GenBank/DDBJ databases">
        <title>Draft genome sequence of Mesorhizobium sp. UFLA 01-765, a multitolerant efficient symbiont and plant-growth promoting strain isolated from Zn-mining soil using Leucaena leucocephala as a trap plant.</title>
        <authorList>
            <person name="Rangel W.M."/>
            <person name="Thijs S."/>
            <person name="Longatti S.M."/>
            <person name="Moreira F.M."/>
            <person name="Weyens N."/>
            <person name="Vangronsveld J."/>
            <person name="Van Hamme J.D."/>
            <person name="Bottos E.M."/>
            <person name="Rineau F."/>
        </authorList>
    </citation>
    <scope>NUCLEOTIDE SEQUENCE [LARGE SCALE GENOMIC DNA]</scope>
    <source>
        <strain evidence="1 2">UFLA 01-765</strain>
    </source>
</reference>
<name>A0A101KTH2_RHILI</name>
<proteinExistence type="predicted"/>
<dbReference type="PANTHER" id="PTHR39169:SF1">
    <property type="entry name" value="MONOOXYGENASE YDHR-RELATED"/>
    <property type="match status" value="1"/>
</dbReference>
<sequence length="100" mass="11117">MSAKILQINYKLNGPRAEYERENLPYAQPIADIPGLRWKVWIINEPQSEAGGIYLFDDDGAVRAFLDGPIIAEMKGDPTLSIKTFDVIAELTAITRGPVK</sequence>
<dbReference type="Proteomes" id="UP000053176">
    <property type="component" value="Unassembled WGS sequence"/>
</dbReference>
<dbReference type="Pfam" id="PF08803">
    <property type="entry name" value="ydhR"/>
    <property type="match status" value="1"/>
</dbReference>
<evidence type="ECO:0008006" key="3">
    <source>
        <dbReference type="Google" id="ProtNLM"/>
    </source>
</evidence>
<accession>A0A101KTH2</accession>
<dbReference type="Gene3D" id="3.30.70.100">
    <property type="match status" value="1"/>
</dbReference>
<organism evidence="1 2">
    <name type="scientific">Rhizobium loti</name>
    <name type="common">Mesorhizobium loti</name>
    <dbReference type="NCBI Taxonomy" id="381"/>
    <lineage>
        <taxon>Bacteria</taxon>
        <taxon>Pseudomonadati</taxon>
        <taxon>Pseudomonadota</taxon>
        <taxon>Alphaproteobacteria</taxon>
        <taxon>Hyphomicrobiales</taxon>
        <taxon>Phyllobacteriaceae</taxon>
        <taxon>Mesorhizobium</taxon>
    </lineage>
</organism>
<evidence type="ECO:0000313" key="1">
    <source>
        <dbReference type="EMBL" id="KUM26519.1"/>
    </source>
</evidence>
<dbReference type="PANTHER" id="PTHR39169">
    <property type="match status" value="1"/>
</dbReference>
<dbReference type="AlphaFoldDB" id="A0A101KTH2"/>
<dbReference type="SUPFAM" id="SSF54909">
    <property type="entry name" value="Dimeric alpha+beta barrel"/>
    <property type="match status" value="1"/>
</dbReference>